<dbReference type="GO" id="GO:0006091">
    <property type="term" value="P:generation of precursor metabolites and energy"/>
    <property type="evidence" value="ECO:0007669"/>
    <property type="project" value="InterPro"/>
</dbReference>
<keyword evidence="1" id="KW-0479">Metal-binding</keyword>
<dbReference type="AlphaFoldDB" id="X0VPI0"/>
<reference evidence="4" key="1">
    <citation type="journal article" date="2014" name="Front. Microbiol.">
        <title>High frequency of phylogenetically diverse reductive dehalogenase-homologous genes in deep subseafloor sedimentary metagenomes.</title>
        <authorList>
            <person name="Kawai M."/>
            <person name="Futagami T."/>
            <person name="Toyoda A."/>
            <person name="Takaki Y."/>
            <person name="Nishi S."/>
            <person name="Hori S."/>
            <person name="Arai W."/>
            <person name="Tsubouchi T."/>
            <person name="Morono Y."/>
            <person name="Uchiyama I."/>
            <person name="Ito T."/>
            <person name="Fujiyama A."/>
            <person name="Inagaki F."/>
            <person name="Takami H."/>
        </authorList>
    </citation>
    <scope>NUCLEOTIDE SEQUENCE</scope>
    <source>
        <strain evidence="4">Expedition CK06-06</strain>
    </source>
</reference>
<evidence type="ECO:0008006" key="5">
    <source>
        <dbReference type="Google" id="ProtNLM"/>
    </source>
</evidence>
<dbReference type="GO" id="GO:0004601">
    <property type="term" value="F:peroxidase activity"/>
    <property type="evidence" value="ECO:0007669"/>
    <property type="project" value="TreeGrafter"/>
</dbReference>
<organism evidence="4">
    <name type="scientific">marine sediment metagenome</name>
    <dbReference type="NCBI Taxonomy" id="412755"/>
    <lineage>
        <taxon>unclassified sequences</taxon>
        <taxon>metagenomes</taxon>
        <taxon>ecological metagenomes</taxon>
    </lineage>
</organism>
<dbReference type="GO" id="GO:0050418">
    <property type="term" value="F:hydroxylamine reductase activity"/>
    <property type="evidence" value="ECO:0007669"/>
    <property type="project" value="TreeGrafter"/>
</dbReference>
<sequence>MTNNKTIDPTIKAMLEISEAEGISTAFSRAEAMKPCPIGHKGACCGNCSMGPCRLVKEGQTGICGATIETVAARNFARMIAAGASAHSDHGRDMALTLLAAAEGEAPDYTVRDVNKLLEVAELLDVPTKDRETMEIAKDVAESALAQFGQQKGEILYLKRAPKKRQEVWRRAGIAPRGIDREVVEVMHRTHVGNDQWYESILMAGLR</sequence>
<dbReference type="GO" id="GO:0016151">
    <property type="term" value="F:nickel cation binding"/>
    <property type="evidence" value="ECO:0007669"/>
    <property type="project" value="InterPro"/>
</dbReference>
<evidence type="ECO:0000313" key="4">
    <source>
        <dbReference type="EMBL" id="GAG14393.1"/>
    </source>
</evidence>
<dbReference type="Pfam" id="PF03063">
    <property type="entry name" value="Prismane"/>
    <property type="match status" value="1"/>
</dbReference>
<dbReference type="PANTHER" id="PTHR30109:SF4">
    <property type="entry name" value="CARBON MONOXIDE DEHYDROGENASE"/>
    <property type="match status" value="1"/>
</dbReference>
<protein>
    <recommendedName>
        <fullName evidence="5">Carbon monoxide dehydrogenase</fullName>
    </recommendedName>
</protein>
<evidence type="ECO:0000256" key="1">
    <source>
        <dbReference type="ARBA" id="ARBA00022485"/>
    </source>
</evidence>
<dbReference type="PANTHER" id="PTHR30109">
    <property type="entry name" value="HYDROXYLAMINE REDUCTASE"/>
    <property type="match status" value="1"/>
</dbReference>
<evidence type="ECO:0000256" key="3">
    <source>
        <dbReference type="ARBA" id="ARBA00023002"/>
    </source>
</evidence>
<dbReference type="GO" id="GO:0051539">
    <property type="term" value="F:4 iron, 4 sulfur cluster binding"/>
    <property type="evidence" value="ECO:0007669"/>
    <property type="project" value="UniProtKB-KW"/>
</dbReference>
<dbReference type="InterPro" id="IPR016101">
    <property type="entry name" value="CO_DH_a-bundle"/>
</dbReference>
<evidence type="ECO:0000256" key="2">
    <source>
        <dbReference type="ARBA" id="ARBA00022596"/>
    </source>
</evidence>
<keyword evidence="1" id="KW-0004">4Fe-4S</keyword>
<dbReference type="InterPro" id="IPR011254">
    <property type="entry name" value="Prismane-like_sf"/>
</dbReference>
<keyword evidence="1" id="KW-0408">Iron</keyword>
<proteinExistence type="predicted"/>
<dbReference type="EMBL" id="BARS01038913">
    <property type="protein sequence ID" value="GAG14393.1"/>
    <property type="molecule type" value="Genomic_DNA"/>
</dbReference>
<comment type="caution">
    <text evidence="4">The sequence shown here is derived from an EMBL/GenBank/DDBJ whole genome shotgun (WGS) entry which is preliminary data.</text>
</comment>
<keyword evidence="1" id="KW-0411">Iron-sulfur</keyword>
<dbReference type="SUPFAM" id="SSF56821">
    <property type="entry name" value="Prismane protein-like"/>
    <property type="match status" value="1"/>
</dbReference>
<feature type="non-terminal residue" evidence="4">
    <location>
        <position position="207"/>
    </location>
</feature>
<keyword evidence="3" id="KW-0560">Oxidoreductase</keyword>
<gene>
    <name evidence="4" type="ORF">S01H1_59490</name>
</gene>
<dbReference type="GO" id="GO:0043885">
    <property type="term" value="F:anaerobic carbon-monoxide dehydrogenase activity"/>
    <property type="evidence" value="ECO:0007669"/>
    <property type="project" value="InterPro"/>
</dbReference>
<dbReference type="InterPro" id="IPR004137">
    <property type="entry name" value="HCP/CODH"/>
</dbReference>
<name>X0VPI0_9ZZZZ</name>
<accession>X0VPI0</accession>
<dbReference type="GO" id="GO:0042542">
    <property type="term" value="P:response to hydrogen peroxide"/>
    <property type="evidence" value="ECO:0007669"/>
    <property type="project" value="TreeGrafter"/>
</dbReference>
<dbReference type="Gene3D" id="1.20.1270.30">
    <property type="match status" value="1"/>
</dbReference>
<keyword evidence="2" id="KW-0533">Nickel</keyword>